<name>A0ABS0U8A5_9GAMM</name>
<dbReference type="RefSeq" id="WP_198690871.1">
    <property type="nucleotide sequence ID" value="NZ_CAWPUD010000053.1"/>
</dbReference>
<dbReference type="Proteomes" id="UP000696184">
    <property type="component" value="Unassembled WGS sequence"/>
</dbReference>
<protein>
    <submittedName>
        <fullName evidence="1">Uncharacterized protein</fullName>
    </submittedName>
</protein>
<comment type="caution">
    <text evidence="1">The sequence shown here is derived from an EMBL/GenBank/DDBJ whole genome shotgun (WGS) entry which is preliminary data.</text>
</comment>
<evidence type="ECO:0000313" key="1">
    <source>
        <dbReference type="EMBL" id="MBI6550111.1"/>
    </source>
</evidence>
<accession>A0ABS0U8A5</accession>
<gene>
    <name evidence="1" type="ORF">H8A87_15700</name>
</gene>
<organism evidence="1 2">
    <name type="scientific">Xenorhabdus lircayensis</name>
    <dbReference type="NCBI Taxonomy" id="2763499"/>
    <lineage>
        <taxon>Bacteria</taxon>
        <taxon>Pseudomonadati</taxon>
        <taxon>Pseudomonadota</taxon>
        <taxon>Gammaproteobacteria</taxon>
        <taxon>Enterobacterales</taxon>
        <taxon>Morganellaceae</taxon>
        <taxon>Xenorhabdus</taxon>
    </lineage>
</organism>
<reference evidence="1 2" key="1">
    <citation type="submission" date="2020-08" db="EMBL/GenBank/DDBJ databases">
        <title>Description of Xenorhabdus lircayensis sp. nov., the symbiotic bacterium associated with the entomopathogenic nematode Steirnernema unicornum.</title>
        <authorList>
            <person name="Castaneda-Alvarez C."/>
            <person name="Prodan S."/>
            <person name="Zamorano A."/>
            <person name="San-Blas E."/>
            <person name="Aballay E."/>
        </authorList>
    </citation>
    <scope>NUCLEOTIDE SEQUENCE [LARGE SCALE GENOMIC DNA]</scope>
    <source>
        <strain evidence="1 2">VLS</strain>
    </source>
</reference>
<dbReference type="EMBL" id="JACOII010000053">
    <property type="protein sequence ID" value="MBI6550111.1"/>
    <property type="molecule type" value="Genomic_DNA"/>
</dbReference>
<evidence type="ECO:0000313" key="2">
    <source>
        <dbReference type="Proteomes" id="UP000696184"/>
    </source>
</evidence>
<proteinExistence type="predicted"/>
<sequence>MNKNIIIVYGHSNYLKTYLMKMNNSSISDIYITMDDLFCSLKILIGGGGNHIEKINDFLQNNSQTDFLLKKNHNSHISYFYELTQRGFTGSQRKSQKELEYFLKKIKLNISRVKVEYLLNSFSVFLRENTNQLSVSATLNRRRENESKTGNHKEYKNYKAGFLAKNALNNADRNNNIFKEKMNNQYNIGPETIDIFKENKIRDKFNSSDYSNRSGNSFIKHSFYGNYKIENREYTSNAFNSFLESDKKGFENLVDFINDADERGNRYYTRKVTEEDKEMFAHSDLIANCFAKSFIRKLSKASIDWAEQEAENANSPIKKIIFYIQGYSPFTYEDTNNEKTNNSGNKKIDNMNTKNFHHKWRNSNYVNIGSNERNFPITYSELKYAIELMERKKNHHIELVPVDIFAKAQHIFDDF</sequence>
<keyword evidence="2" id="KW-1185">Reference proteome</keyword>